<dbReference type="GeneID" id="33910918"/>
<reference evidence="12" key="1">
    <citation type="submission" date="2017-06" db="EMBL/GenBank/DDBJ databases">
        <title>Characterization of the comom cockle, Cerastoderma edule (Linnaeus, 1758), mitochondrial DNA.</title>
        <authorList>
            <person name="Quinteiro J."/>
            <person name="Rey-Mendez M."/>
        </authorList>
    </citation>
    <scope>NUCLEOTIDE SEQUENCE</scope>
    <source>
        <strain evidence="12">Cedu.11.16.N01.022</strain>
        <tissue evidence="12">Anterior aductor muscle</tissue>
    </source>
</reference>
<feature type="transmembrane region" description="Helical" evidence="11">
    <location>
        <begin position="71"/>
        <end position="92"/>
    </location>
</feature>
<dbReference type="SUPFAM" id="SSF81336">
    <property type="entry name" value="F1F0 ATP synthase subunit A"/>
    <property type="match status" value="1"/>
</dbReference>
<dbReference type="CTD" id="4508"/>
<organism evidence="12">
    <name type="scientific">Cerastoderma edule</name>
    <name type="common">Common cockle</name>
    <name type="synonym">Cardium edule</name>
    <dbReference type="NCBI Taxonomy" id="55710"/>
    <lineage>
        <taxon>Eukaryota</taxon>
        <taxon>Metazoa</taxon>
        <taxon>Spiralia</taxon>
        <taxon>Lophotrochozoa</taxon>
        <taxon>Mollusca</taxon>
        <taxon>Bivalvia</taxon>
        <taxon>Autobranchia</taxon>
        <taxon>Heteroconchia</taxon>
        <taxon>Euheterodonta</taxon>
        <taxon>Imparidentia</taxon>
        <taxon>Neoheterodontei</taxon>
        <taxon>Cardiida</taxon>
        <taxon>Cardioidea</taxon>
        <taxon>Cardiidae</taxon>
        <taxon>Lymnocardiinae</taxon>
        <taxon>Cerastoderma</taxon>
    </lineage>
</organism>
<evidence type="ECO:0000313" key="12">
    <source>
        <dbReference type="EMBL" id="ASQ40452.1"/>
    </source>
</evidence>
<geneLocation type="mitochondrion" evidence="12"/>
<feature type="transmembrane region" description="Helical" evidence="11">
    <location>
        <begin position="128"/>
        <end position="148"/>
    </location>
</feature>
<keyword evidence="8" id="KW-0406">Ion transport</keyword>
<feature type="transmembrane region" description="Helical" evidence="11">
    <location>
        <begin position="189"/>
        <end position="222"/>
    </location>
</feature>
<evidence type="ECO:0000256" key="10">
    <source>
        <dbReference type="ARBA" id="ARBA00023310"/>
    </source>
</evidence>
<evidence type="ECO:0000256" key="4">
    <source>
        <dbReference type="ARBA" id="ARBA00022547"/>
    </source>
</evidence>
<dbReference type="AlphaFoldDB" id="A0A343F4F4"/>
<feature type="transmembrane region" description="Helical" evidence="11">
    <location>
        <begin position="160"/>
        <end position="183"/>
    </location>
</feature>
<keyword evidence="12" id="KW-0496">Mitochondrion</keyword>
<keyword evidence="7 11" id="KW-1133">Transmembrane helix</keyword>
<feature type="transmembrane region" description="Helical" evidence="11">
    <location>
        <begin position="20"/>
        <end position="41"/>
    </location>
</feature>
<evidence type="ECO:0000256" key="8">
    <source>
        <dbReference type="ARBA" id="ARBA00023065"/>
    </source>
</evidence>
<comment type="similarity">
    <text evidence="2">Belongs to the ATPase A chain family.</text>
</comment>
<evidence type="ECO:0000256" key="3">
    <source>
        <dbReference type="ARBA" id="ARBA00022448"/>
    </source>
</evidence>
<accession>A0A343F4F4</accession>
<sequence>MVLDLFSNFDSQSGSGLGYFIYWFLSLYLFVIMASSSSYWMSSNWIEALMLGLHKFDPGKMHSSQPFSDPGFSPLICSSWLVVGFMGFLGLFPYYDDLAREPSFIYSVTMTLWWYALASYTMSSPMNLFYGVMTTSKNVLYFFIMLILEVVSWITRGFTFGARFLVTGTVGAMGSFFLCSMMIDSKGVLSYFILGSIAFFWGIYEILVVSFQSYLIGLLGIIFCNPRPMTPKGKTIILADKSSTLLAKKRAAKRSSLTKLFKLF</sequence>
<dbReference type="InterPro" id="IPR035908">
    <property type="entry name" value="F0_ATP_A_sf"/>
</dbReference>
<evidence type="ECO:0000256" key="6">
    <source>
        <dbReference type="ARBA" id="ARBA00022781"/>
    </source>
</evidence>
<keyword evidence="10" id="KW-0066">ATP synthesis</keyword>
<keyword evidence="5 11" id="KW-0812">Transmembrane</keyword>
<keyword evidence="9 11" id="KW-0472">Membrane</keyword>
<dbReference type="EMBL" id="MF374632">
    <property type="protein sequence ID" value="ASQ40452.1"/>
    <property type="molecule type" value="Genomic_DNA"/>
</dbReference>
<evidence type="ECO:0000256" key="5">
    <source>
        <dbReference type="ARBA" id="ARBA00022692"/>
    </source>
</evidence>
<comment type="subcellular location">
    <subcellularLocation>
        <location evidence="1">Membrane</location>
        <topology evidence="1">Multi-pass membrane protein</topology>
    </subcellularLocation>
</comment>
<keyword evidence="4" id="KW-0138">CF(0)</keyword>
<gene>
    <name evidence="12" type="primary">ATP6</name>
</gene>
<dbReference type="GO" id="GO:1902600">
    <property type="term" value="P:proton transmembrane transport"/>
    <property type="evidence" value="ECO:0007669"/>
    <property type="project" value="UniProtKB-KW"/>
</dbReference>
<evidence type="ECO:0000256" key="1">
    <source>
        <dbReference type="ARBA" id="ARBA00004141"/>
    </source>
</evidence>
<name>A0A343F4F4_CERED</name>
<keyword evidence="3" id="KW-0813">Transport</keyword>
<dbReference type="GO" id="GO:0006754">
    <property type="term" value="P:ATP biosynthetic process"/>
    <property type="evidence" value="ECO:0007669"/>
    <property type="project" value="UniProtKB-KW"/>
</dbReference>
<dbReference type="GO" id="GO:0045259">
    <property type="term" value="C:proton-transporting ATP synthase complex"/>
    <property type="evidence" value="ECO:0007669"/>
    <property type="project" value="UniProtKB-KW"/>
</dbReference>
<protein>
    <submittedName>
        <fullName evidence="12">ATP synthase F0 subunit 6</fullName>
    </submittedName>
</protein>
<feature type="transmembrane region" description="Helical" evidence="11">
    <location>
        <begin position="104"/>
        <end position="122"/>
    </location>
</feature>
<keyword evidence="6" id="KW-0375">Hydrogen ion transport</keyword>
<evidence type="ECO:0000256" key="11">
    <source>
        <dbReference type="SAM" id="Phobius"/>
    </source>
</evidence>
<proteinExistence type="inferred from homology"/>
<evidence type="ECO:0000256" key="9">
    <source>
        <dbReference type="ARBA" id="ARBA00023136"/>
    </source>
</evidence>
<evidence type="ECO:0000256" key="7">
    <source>
        <dbReference type="ARBA" id="ARBA00022989"/>
    </source>
</evidence>
<dbReference type="RefSeq" id="YP_009420864.1">
    <property type="nucleotide sequence ID" value="NC_035728.1"/>
</dbReference>
<evidence type="ECO:0000256" key="2">
    <source>
        <dbReference type="ARBA" id="ARBA00006810"/>
    </source>
</evidence>